<dbReference type="InterPro" id="IPR005107">
    <property type="entry name" value="CO_DH_flav_C"/>
</dbReference>
<keyword evidence="1" id="KW-0285">Flavoprotein</keyword>
<dbReference type="PANTHER" id="PTHR42659:SF9">
    <property type="entry name" value="XANTHINE DEHYDROGENASE FAD-BINDING SUBUNIT XDHB-RELATED"/>
    <property type="match status" value="1"/>
</dbReference>
<evidence type="ECO:0000256" key="1">
    <source>
        <dbReference type="ARBA" id="ARBA00022827"/>
    </source>
</evidence>
<dbReference type="GO" id="GO:0016491">
    <property type="term" value="F:oxidoreductase activity"/>
    <property type="evidence" value="ECO:0007669"/>
    <property type="project" value="UniProtKB-KW"/>
</dbReference>
<dbReference type="InterPro" id="IPR017608">
    <property type="entry name" value="4hydrxbenzoyl-CoA_Rdtase_bsu"/>
</dbReference>
<proteinExistence type="predicted"/>
<dbReference type="InterPro" id="IPR036683">
    <property type="entry name" value="CO_DH_flav_C_dom_sf"/>
</dbReference>
<accession>A0A5C8P126</accession>
<keyword evidence="4" id="KW-1185">Reference proteome</keyword>
<dbReference type="SUPFAM" id="SSF56176">
    <property type="entry name" value="FAD-binding/transporter-associated domain-like"/>
    <property type="match status" value="1"/>
</dbReference>
<protein>
    <submittedName>
        <fullName evidence="3">4-hydroxybenzoyl-CoA reductase subunit beta</fullName>
        <ecNumber evidence="3">1.3.7.9</ecNumber>
    </submittedName>
</protein>
<dbReference type="InterPro" id="IPR036318">
    <property type="entry name" value="FAD-bd_PCMH-like_sf"/>
</dbReference>
<dbReference type="OrthoDB" id="9814706at2"/>
<comment type="caution">
    <text evidence="3">The sequence shown here is derived from an EMBL/GenBank/DDBJ whole genome shotgun (WGS) entry which is preliminary data.</text>
</comment>
<dbReference type="Gene3D" id="3.30.43.10">
    <property type="entry name" value="Uridine Diphospho-n-acetylenolpyruvylglucosamine Reductase, domain 2"/>
    <property type="match status" value="1"/>
</dbReference>
<dbReference type="PROSITE" id="PS51387">
    <property type="entry name" value="FAD_PCMH"/>
    <property type="match status" value="1"/>
</dbReference>
<dbReference type="EMBL" id="VDUY01000002">
    <property type="protein sequence ID" value="TXL67311.1"/>
    <property type="molecule type" value="Genomic_DNA"/>
</dbReference>
<evidence type="ECO:0000313" key="3">
    <source>
        <dbReference type="EMBL" id="TXL67311.1"/>
    </source>
</evidence>
<keyword evidence="3" id="KW-0560">Oxidoreductase</keyword>
<dbReference type="PANTHER" id="PTHR42659">
    <property type="entry name" value="XANTHINE DEHYDROGENASE SUBUNIT C-RELATED"/>
    <property type="match status" value="1"/>
</dbReference>
<dbReference type="InterPro" id="IPR002346">
    <property type="entry name" value="Mopterin_DH_FAD-bd"/>
</dbReference>
<dbReference type="InterPro" id="IPR016167">
    <property type="entry name" value="FAD-bd_PCMH_sub1"/>
</dbReference>
<reference evidence="3 4" key="1">
    <citation type="submission" date="2019-06" db="EMBL/GenBank/DDBJ databases">
        <title>Quisquiliibacterium sp. nov., isolated from a maize field.</title>
        <authorList>
            <person name="Lin S.-Y."/>
            <person name="Tsai C.-F."/>
            <person name="Young C.-C."/>
        </authorList>
    </citation>
    <scope>NUCLEOTIDE SEQUENCE [LARGE SCALE GENOMIC DNA]</scope>
    <source>
        <strain evidence="3 4">CC-CFT501</strain>
    </source>
</reference>
<dbReference type="Proteomes" id="UP000321548">
    <property type="component" value="Unassembled WGS sequence"/>
</dbReference>
<evidence type="ECO:0000259" key="2">
    <source>
        <dbReference type="PROSITE" id="PS51387"/>
    </source>
</evidence>
<feature type="domain" description="FAD-binding PCMH-type" evidence="2">
    <location>
        <begin position="1"/>
        <end position="217"/>
    </location>
</feature>
<dbReference type="Pfam" id="PF00941">
    <property type="entry name" value="FAD_binding_5"/>
    <property type="match status" value="1"/>
</dbReference>
<dbReference type="Pfam" id="PF03450">
    <property type="entry name" value="CO_deh_flav_C"/>
    <property type="match status" value="1"/>
</dbReference>
<dbReference type="Gene3D" id="3.30.465.10">
    <property type="match status" value="2"/>
</dbReference>
<dbReference type="EC" id="1.3.7.9" evidence="3"/>
<keyword evidence="1" id="KW-0274">FAD</keyword>
<dbReference type="AlphaFoldDB" id="A0A5C8P126"/>
<sequence length="337" mass="34944">MEALHAFDLRRPASLAEAAAILAGEPGARLLAGGTGLLPNLRRGIERPPVLVDLGGLPGLDGIEAGPDALVLGAGATLARLAAHPDVARACPAVAQAAAAVAAPAHRSVATLGGNLCLDTRCVYYNQSEWWRAANGYCLKRGGDTCHVAPQGRRCHAAYSGDLAPALLVHDAEADLVSAAGTRRMPLADLFRDDGAAHLTLGPAEILAQLRVPAGAGARRSAYRKLTTRGAIDFPLAGVACAVELDDRGVPRLLRVALTGTDSRPFLLEDTDALVGRPVDEGLLAALGKLVQKQVGPMRTTVTQSNYRRQVAAVAARRLLAELAGAHVARPASGDPR</sequence>
<gene>
    <name evidence="3" type="primary">hcrB</name>
    <name evidence="3" type="ORF">FHP08_06820</name>
</gene>
<dbReference type="InterPro" id="IPR051312">
    <property type="entry name" value="Diverse_Substr_Oxidored"/>
</dbReference>
<evidence type="ECO:0000313" key="4">
    <source>
        <dbReference type="Proteomes" id="UP000321548"/>
    </source>
</evidence>
<dbReference type="RefSeq" id="WP_147703559.1">
    <property type="nucleotide sequence ID" value="NZ_VDUY01000002.1"/>
</dbReference>
<dbReference type="NCBIfam" id="TIGR03195">
    <property type="entry name" value="4hydrxCoA_B"/>
    <property type="match status" value="1"/>
</dbReference>
<dbReference type="GO" id="GO:0071949">
    <property type="term" value="F:FAD binding"/>
    <property type="evidence" value="ECO:0007669"/>
    <property type="project" value="InterPro"/>
</dbReference>
<dbReference type="Gene3D" id="3.30.390.50">
    <property type="entry name" value="CO dehydrogenase flavoprotein, C-terminal domain"/>
    <property type="match status" value="1"/>
</dbReference>
<dbReference type="InterPro" id="IPR016169">
    <property type="entry name" value="FAD-bd_PCMH_sub2"/>
</dbReference>
<dbReference type="InterPro" id="IPR016166">
    <property type="entry name" value="FAD-bd_PCMH"/>
</dbReference>
<dbReference type="SUPFAM" id="SSF55447">
    <property type="entry name" value="CO dehydrogenase flavoprotein C-terminal domain-like"/>
    <property type="match status" value="1"/>
</dbReference>
<organism evidence="3 4">
    <name type="scientific">Zeimonas arvi</name>
    <dbReference type="NCBI Taxonomy" id="2498847"/>
    <lineage>
        <taxon>Bacteria</taxon>
        <taxon>Pseudomonadati</taxon>
        <taxon>Pseudomonadota</taxon>
        <taxon>Betaproteobacteria</taxon>
        <taxon>Burkholderiales</taxon>
        <taxon>Burkholderiaceae</taxon>
        <taxon>Zeimonas</taxon>
    </lineage>
</organism>
<dbReference type="SMART" id="SM01092">
    <property type="entry name" value="CO_deh_flav_C"/>
    <property type="match status" value="1"/>
</dbReference>
<name>A0A5C8P126_9BURK</name>